<dbReference type="Gene3D" id="3.30.420.10">
    <property type="entry name" value="Ribonuclease H-like superfamily/Ribonuclease H"/>
    <property type="match status" value="1"/>
</dbReference>
<dbReference type="InterPro" id="IPR012337">
    <property type="entry name" value="RNaseH-like_sf"/>
</dbReference>
<dbReference type="EMBL" id="OX365700">
    <property type="protein sequence ID" value="CAI4033555.1"/>
    <property type="molecule type" value="Genomic_DNA"/>
</dbReference>
<dbReference type="KEGG" id="nti:DNFV4_03996"/>
<reference evidence="1" key="1">
    <citation type="submission" date="2022-10" db="EMBL/GenBank/DDBJ databases">
        <authorList>
            <person name="Koch H."/>
        </authorList>
    </citation>
    <scope>NUCLEOTIDE SEQUENCE</scope>
    <source>
        <strain evidence="1">DNF</strain>
    </source>
</reference>
<gene>
    <name evidence="1" type="ORF">DNFV4_03996</name>
</gene>
<organism evidence="1 2">
    <name type="scientific">Nitrospira tepida</name>
    <dbReference type="NCBI Taxonomy" id="2973512"/>
    <lineage>
        <taxon>Bacteria</taxon>
        <taxon>Pseudomonadati</taxon>
        <taxon>Nitrospirota</taxon>
        <taxon>Nitrospiria</taxon>
        <taxon>Nitrospirales</taxon>
        <taxon>Nitrospiraceae</taxon>
        <taxon>Nitrospira</taxon>
    </lineage>
</organism>
<name>A0AA86T799_9BACT</name>
<accession>A0AA86T799</accession>
<evidence type="ECO:0000313" key="1">
    <source>
        <dbReference type="EMBL" id="CAI4033555.1"/>
    </source>
</evidence>
<protein>
    <recommendedName>
        <fullName evidence="3">Integrase catalytic domain-containing protein</fullName>
    </recommendedName>
</protein>
<dbReference type="AlphaFoldDB" id="A0AA86T799"/>
<sequence length="253" mass="29340">MARRSKHEYLRVMWQRYQRAGRRERSALLDEVTRVCRYHRKYAIGLLSRAAPPRPPVRRVIRRRPTYGEPVIRLLAEIWAASGYLCGQRLKAALPHWLPWLTRRTAVTPAVEAQLRRISARQIDRRLRDRKRRLKRRLYGTTRPGSLLKQQIPIKTEHWDVRTPGYLEIDLVSHTGASAAGEFLHTVDGVDIHTTWVERQAVMGKSRHGVVQAMTTIESQLPFPLRGVDSDNGSEFIHDHLLAWCQQLSAVIQ</sequence>
<evidence type="ECO:0000313" key="2">
    <source>
        <dbReference type="Proteomes" id="UP001179121"/>
    </source>
</evidence>
<dbReference type="Proteomes" id="UP001179121">
    <property type="component" value="Chromosome"/>
</dbReference>
<dbReference type="InterPro" id="IPR036397">
    <property type="entry name" value="RNaseH_sf"/>
</dbReference>
<evidence type="ECO:0008006" key="3">
    <source>
        <dbReference type="Google" id="ProtNLM"/>
    </source>
</evidence>
<dbReference type="GO" id="GO:0003676">
    <property type="term" value="F:nucleic acid binding"/>
    <property type="evidence" value="ECO:0007669"/>
    <property type="project" value="InterPro"/>
</dbReference>
<dbReference type="SUPFAM" id="SSF53098">
    <property type="entry name" value="Ribonuclease H-like"/>
    <property type="match status" value="1"/>
</dbReference>
<keyword evidence="2" id="KW-1185">Reference proteome</keyword>
<dbReference type="RefSeq" id="WP_289270860.1">
    <property type="nucleotide sequence ID" value="NZ_OX365700.1"/>
</dbReference>
<proteinExistence type="predicted"/>